<gene>
    <name evidence="2" type="ORF">PR048_001688</name>
</gene>
<evidence type="ECO:0000313" key="2">
    <source>
        <dbReference type="EMBL" id="KAJ8896344.1"/>
    </source>
</evidence>
<reference evidence="2 3" key="1">
    <citation type="submission" date="2023-02" db="EMBL/GenBank/DDBJ databases">
        <title>LHISI_Scaffold_Assembly.</title>
        <authorList>
            <person name="Stuart O.P."/>
            <person name="Cleave R."/>
            <person name="Magrath M.J.L."/>
            <person name="Mikheyev A.S."/>
        </authorList>
    </citation>
    <scope>NUCLEOTIDE SEQUENCE [LARGE SCALE GENOMIC DNA]</scope>
    <source>
        <strain evidence="2">Daus_M_001</strain>
        <tissue evidence="2">Leg muscle</tissue>
    </source>
</reference>
<dbReference type="InterPro" id="IPR057191">
    <property type="entry name" value="DUF7869"/>
</dbReference>
<keyword evidence="3" id="KW-1185">Reference proteome</keyword>
<feature type="domain" description="DUF7869" evidence="1">
    <location>
        <begin position="25"/>
        <end position="135"/>
    </location>
</feature>
<dbReference type="PANTHER" id="PTHR34415:SF1">
    <property type="entry name" value="INTEGRASE CATALYTIC DOMAIN-CONTAINING PROTEIN"/>
    <property type="match status" value="1"/>
</dbReference>
<comment type="caution">
    <text evidence="2">The sequence shown here is derived from an EMBL/GenBank/DDBJ whole genome shotgun (WGS) entry which is preliminary data.</text>
</comment>
<accession>A0ABQ9II02</accession>
<sequence>MQHFYSHQLWRIVFGVHDLGSDSVTMFTYHEGDGNNEVTSMLLTYINNNNEPLDNLVLISDSCCGQNKNQTMVHVLFTLVRCFHVFKTIAYLFSVRGHSYLPIDQGFSLIDKKKRHIESVELPEEWDNIIQEARKKPSPFSVINMHYPRDTYHGPWQTCTVLKKPMLAVLDLPPLYATHPPIAPVKKKDLQQLMSFVKPENRRFYEELISGVTKEVTRESPMPRWKFRVITVVAVMSRKKTM</sequence>
<protein>
    <recommendedName>
        <fullName evidence="1">DUF7869 domain-containing protein</fullName>
    </recommendedName>
</protein>
<dbReference type="PANTHER" id="PTHR34415">
    <property type="entry name" value="INTEGRASE CATALYTIC DOMAIN-CONTAINING PROTEIN"/>
    <property type="match status" value="1"/>
</dbReference>
<name>A0ABQ9II02_9NEOP</name>
<proteinExistence type="predicted"/>
<dbReference type="Pfam" id="PF25273">
    <property type="entry name" value="DUF7869"/>
    <property type="match status" value="1"/>
</dbReference>
<evidence type="ECO:0000259" key="1">
    <source>
        <dbReference type="Pfam" id="PF25273"/>
    </source>
</evidence>
<organism evidence="2 3">
    <name type="scientific">Dryococelus australis</name>
    <dbReference type="NCBI Taxonomy" id="614101"/>
    <lineage>
        <taxon>Eukaryota</taxon>
        <taxon>Metazoa</taxon>
        <taxon>Ecdysozoa</taxon>
        <taxon>Arthropoda</taxon>
        <taxon>Hexapoda</taxon>
        <taxon>Insecta</taxon>
        <taxon>Pterygota</taxon>
        <taxon>Neoptera</taxon>
        <taxon>Polyneoptera</taxon>
        <taxon>Phasmatodea</taxon>
        <taxon>Verophasmatodea</taxon>
        <taxon>Anareolatae</taxon>
        <taxon>Phasmatidae</taxon>
        <taxon>Eurycanthinae</taxon>
        <taxon>Dryococelus</taxon>
    </lineage>
</organism>
<dbReference type="EMBL" id="JARBHB010000001">
    <property type="protein sequence ID" value="KAJ8896344.1"/>
    <property type="molecule type" value="Genomic_DNA"/>
</dbReference>
<evidence type="ECO:0000313" key="3">
    <source>
        <dbReference type="Proteomes" id="UP001159363"/>
    </source>
</evidence>
<dbReference type="Proteomes" id="UP001159363">
    <property type="component" value="Chromosome 1"/>
</dbReference>